<accession>A0A348W9H0</accession>
<dbReference type="Proteomes" id="UP000264719">
    <property type="component" value="Unassembled WGS sequence"/>
</dbReference>
<evidence type="ECO:0000313" key="1">
    <source>
        <dbReference type="EMBL" id="HAR51182.1"/>
    </source>
</evidence>
<comment type="caution">
    <text evidence="1">The sequence shown here is derived from an EMBL/GenBank/DDBJ whole genome shotgun (WGS) entry which is preliminary data.</text>
</comment>
<evidence type="ECO:0000313" key="2">
    <source>
        <dbReference type="Proteomes" id="UP000264719"/>
    </source>
</evidence>
<sequence length="163" mass="17673">MSFQSFQITALPRARFAPLFALTDAELAKRAIHRVTAEADHGYPCRISLEDARAGETLLLLNYQHLDIASPYAARHAIYLRETAPEARPAPGDIPPALSCRMLSLRGFDEAGMMQAAELAQGGDCGPRLTALLARPDIAFVDLHNAAPGCFAARAYPYEPTGH</sequence>
<proteinExistence type="predicted"/>
<reference evidence="1 2" key="1">
    <citation type="journal article" date="2018" name="Nat. Biotechnol.">
        <title>A standardized bacterial taxonomy based on genome phylogeny substantially revises the tree of life.</title>
        <authorList>
            <person name="Parks D.H."/>
            <person name="Chuvochina M."/>
            <person name="Waite D.W."/>
            <person name="Rinke C."/>
            <person name="Skarshewski A."/>
            <person name="Chaumeil P.A."/>
            <person name="Hugenholtz P."/>
        </authorList>
    </citation>
    <scope>NUCLEOTIDE SEQUENCE [LARGE SCALE GENOMIC DNA]</scope>
    <source>
        <strain evidence="1">UBA9169</strain>
    </source>
</reference>
<dbReference type="RefSeq" id="WP_339854737.1">
    <property type="nucleotide sequence ID" value="NZ_CAXAXR010000012.1"/>
</dbReference>
<name>A0A348W9H0_9RHOB</name>
<gene>
    <name evidence="1" type="ORF">DCS45_04795</name>
</gene>
<protein>
    <submittedName>
        <fullName evidence="1">DUF1203 domain-containing protein</fullName>
    </submittedName>
</protein>
<dbReference type="PIRSF" id="PIRSF034110">
    <property type="entry name" value="DUF1203"/>
    <property type="match status" value="1"/>
</dbReference>
<dbReference type="Pfam" id="PF06718">
    <property type="entry name" value="DUF1203"/>
    <property type="match status" value="1"/>
</dbReference>
<dbReference type="AlphaFoldDB" id="A0A348W9H0"/>
<dbReference type="EMBL" id="DMVW01000048">
    <property type="protein sequence ID" value="HAR51182.1"/>
    <property type="molecule type" value="Genomic_DNA"/>
</dbReference>
<organism evidence="1 2">
    <name type="scientific">Roseovarius nubinhibens</name>
    <dbReference type="NCBI Taxonomy" id="314263"/>
    <lineage>
        <taxon>Bacteria</taxon>
        <taxon>Pseudomonadati</taxon>
        <taxon>Pseudomonadota</taxon>
        <taxon>Alphaproteobacteria</taxon>
        <taxon>Rhodobacterales</taxon>
        <taxon>Roseobacteraceae</taxon>
        <taxon>Roseovarius</taxon>
    </lineage>
</organism>
<dbReference type="InterPro" id="IPR009593">
    <property type="entry name" value="DUF1203"/>
</dbReference>